<evidence type="ECO:0000256" key="1">
    <source>
        <dbReference type="ARBA" id="ARBA00004117"/>
    </source>
</evidence>
<dbReference type="AlphaFoldDB" id="E0RRI5"/>
<dbReference type="InterPro" id="IPR020013">
    <property type="entry name" value="Flagellar_FlgE/F/G"/>
</dbReference>
<dbReference type="PaxDb" id="665571-STHERM_c07290"/>
<evidence type="ECO:0000259" key="6">
    <source>
        <dbReference type="Pfam" id="PF06429"/>
    </source>
</evidence>
<evidence type="ECO:0000313" key="9">
    <source>
        <dbReference type="Proteomes" id="UP000001296"/>
    </source>
</evidence>
<accession>E0RRI5</accession>
<comment type="similarity">
    <text evidence="2 4">Belongs to the flagella basal body rod proteins family.</text>
</comment>
<dbReference type="Pfam" id="PF00460">
    <property type="entry name" value="Flg_bb_rod"/>
    <property type="match status" value="1"/>
</dbReference>
<dbReference type="InterPro" id="IPR053967">
    <property type="entry name" value="LlgE_F_G-like_D1"/>
</dbReference>
<reference evidence="8 9" key="2">
    <citation type="journal article" date="2010" name="J. Bacteriol.">
        <title>Genome sequence of the polysaccharide-degrading, thermophilic anaerobe Spirochaeta thermophila DSM 6192.</title>
        <authorList>
            <person name="Angelov A."/>
            <person name="Liebl S."/>
            <person name="Ballschmiter M."/>
            <person name="Bomeke M."/>
            <person name="Lehmann R."/>
            <person name="Liesegang H."/>
            <person name="Daniel R."/>
            <person name="Liebl W."/>
        </authorList>
    </citation>
    <scope>NUCLEOTIDE SEQUENCE [LARGE SCALE GENOMIC DNA]</scope>
    <source>
        <strain evidence="9">ATCC 49972 / DSM 6192 / RI 19.B1</strain>
    </source>
</reference>
<dbReference type="InterPro" id="IPR010930">
    <property type="entry name" value="Flg_bb/hook_C_dom"/>
</dbReference>
<dbReference type="SUPFAM" id="SSF117143">
    <property type="entry name" value="Flagellar hook protein flgE"/>
    <property type="match status" value="1"/>
</dbReference>
<keyword evidence="8" id="KW-0966">Cell projection</keyword>
<name>E0RRI5_WINT6</name>
<evidence type="ECO:0000313" key="8">
    <source>
        <dbReference type="EMBL" id="ADN01686.1"/>
    </source>
</evidence>
<dbReference type="RefSeq" id="WP_013313527.1">
    <property type="nucleotide sequence ID" value="NC_014484.1"/>
</dbReference>
<organism evidence="8 9">
    <name type="scientific">Winmispira thermophila (strain ATCC 49972 / DSM 6192 / RI 19.B1)</name>
    <name type="common">Spirochaeta thermophila</name>
    <dbReference type="NCBI Taxonomy" id="665571"/>
    <lineage>
        <taxon>Bacteria</taxon>
        <taxon>Pseudomonadati</taxon>
        <taxon>Spirochaetota</taxon>
        <taxon>Spirochaetia</taxon>
        <taxon>Winmispirales</taxon>
        <taxon>Winmispiraceae</taxon>
        <taxon>Winmispira</taxon>
    </lineage>
</organism>
<reference key="1">
    <citation type="submission" date="2009-08" db="EMBL/GenBank/DDBJ databases">
        <title>The genome sequence of Spirochaeta thermophila DSM6192.</title>
        <authorList>
            <person name="Angelov A."/>
            <person name="Mientus M."/>
            <person name="Wittenberg S."/>
            <person name="Lehmann R."/>
            <person name="Liesegang H."/>
            <person name="Daniel R."/>
            <person name="Liebl W."/>
        </authorList>
    </citation>
    <scope>NUCLEOTIDE SEQUENCE</scope>
    <source>
        <strain>DSM 6192</strain>
    </source>
</reference>
<proteinExistence type="inferred from homology"/>
<keyword evidence="8" id="KW-0282">Flagellum</keyword>
<feature type="domain" description="Flagellar basal-body/hook protein C-terminal" evidence="6">
    <location>
        <begin position="231"/>
        <end position="275"/>
    </location>
</feature>
<dbReference type="EMBL" id="CP001698">
    <property type="protein sequence ID" value="ADN01686.1"/>
    <property type="molecule type" value="Genomic_DNA"/>
</dbReference>
<dbReference type="PANTHER" id="PTHR30435:SF19">
    <property type="entry name" value="FLAGELLAR BASAL-BODY ROD PROTEIN FLGG"/>
    <property type="match status" value="1"/>
</dbReference>
<dbReference type="KEGG" id="sta:STHERM_c07290"/>
<gene>
    <name evidence="8" type="ordered locus">STHERM_c07290</name>
</gene>
<evidence type="ECO:0000256" key="3">
    <source>
        <dbReference type="ARBA" id="ARBA00023143"/>
    </source>
</evidence>
<dbReference type="InterPro" id="IPR037925">
    <property type="entry name" value="FlgE/F/G-like"/>
</dbReference>
<keyword evidence="3 4" id="KW-0975">Bacterial flagellum</keyword>
<evidence type="ECO:0000259" key="7">
    <source>
        <dbReference type="Pfam" id="PF22692"/>
    </source>
</evidence>
<evidence type="ECO:0000259" key="5">
    <source>
        <dbReference type="Pfam" id="PF00460"/>
    </source>
</evidence>
<dbReference type="InterPro" id="IPR001444">
    <property type="entry name" value="Flag_bb_rod_N"/>
</dbReference>
<dbReference type="HOGENOM" id="CLU_013687_0_0_12"/>
<comment type="subcellular location">
    <subcellularLocation>
        <location evidence="1 4">Bacterial flagellum basal body</location>
    </subcellularLocation>
</comment>
<dbReference type="Proteomes" id="UP000001296">
    <property type="component" value="Chromosome"/>
</dbReference>
<sequence length="280" mass="31809">MIRGYYIGASGMASQLNRMDAIANNLANVDLTGYKRDTAIFKAFPELLIRRMNDRYFKIPWGSIDNTPVVGKLGTGVETNEVYTVFEQGPLKETKDPFHFALEGQGFFTVLTPQGERYTRNGSFILGPEGLLVTKEGYPVVGENGLIRIKANNFVVDEDGRIFQNARFAEDPDRLVALEENEWDETELVDRLKIVNVRRPRYLQKQGDSLWRTTRESGEAEILQEGRPKVRQGFLEGSNVNPVTEMVQMIEVNRAYEANQKTIETQDTLLGRLINEVLKI</sequence>
<dbReference type="Pfam" id="PF06429">
    <property type="entry name" value="Flg_bbr_C"/>
    <property type="match status" value="1"/>
</dbReference>
<dbReference type="eggNOG" id="COG4786">
    <property type="taxonomic scope" value="Bacteria"/>
</dbReference>
<dbReference type="NCBIfam" id="TIGR03506">
    <property type="entry name" value="FlgEFG_subfam"/>
    <property type="match status" value="2"/>
</dbReference>
<dbReference type="PANTHER" id="PTHR30435">
    <property type="entry name" value="FLAGELLAR PROTEIN"/>
    <property type="match status" value="1"/>
</dbReference>
<feature type="domain" description="Flagellar hook protein FlgE/F/G-like D1" evidence="7">
    <location>
        <begin position="101"/>
        <end position="162"/>
    </location>
</feature>
<dbReference type="Pfam" id="PF22692">
    <property type="entry name" value="LlgE_F_G_D1"/>
    <property type="match status" value="1"/>
</dbReference>
<protein>
    <submittedName>
        <fullName evidence="8">Flagellar hook-basal body complex protein</fullName>
    </submittedName>
</protein>
<keyword evidence="8" id="KW-0969">Cilium</keyword>
<evidence type="ECO:0000256" key="2">
    <source>
        <dbReference type="ARBA" id="ARBA00009677"/>
    </source>
</evidence>
<dbReference type="GO" id="GO:0071978">
    <property type="term" value="P:bacterial-type flagellum-dependent swarming motility"/>
    <property type="evidence" value="ECO:0007669"/>
    <property type="project" value="TreeGrafter"/>
</dbReference>
<dbReference type="GO" id="GO:0009425">
    <property type="term" value="C:bacterial-type flagellum basal body"/>
    <property type="evidence" value="ECO:0007669"/>
    <property type="project" value="UniProtKB-SubCell"/>
</dbReference>
<feature type="domain" description="Flagellar basal body rod protein N-terminal" evidence="5">
    <location>
        <begin position="6"/>
        <end position="35"/>
    </location>
</feature>
<evidence type="ECO:0000256" key="4">
    <source>
        <dbReference type="RuleBase" id="RU362116"/>
    </source>
</evidence>